<feature type="region of interest" description="Disordered" evidence="1">
    <location>
        <begin position="1"/>
        <end position="21"/>
    </location>
</feature>
<dbReference type="Proteomes" id="UP000783863">
    <property type="component" value="Unassembled WGS sequence"/>
</dbReference>
<evidence type="ECO:0000313" key="3">
    <source>
        <dbReference type="EMBL" id="MBX0305003.1"/>
    </source>
</evidence>
<name>A0A8J7YPN7_9EURY</name>
<keyword evidence="2" id="KW-0812">Transmembrane</keyword>
<feature type="transmembrane region" description="Helical" evidence="2">
    <location>
        <begin position="29"/>
        <end position="48"/>
    </location>
</feature>
<evidence type="ECO:0000256" key="1">
    <source>
        <dbReference type="SAM" id="MobiDB-lite"/>
    </source>
</evidence>
<dbReference type="AlphaFoldDB" id="A0A8J7YPN7"/>
<dbReference type="RefSeq" id="WP_220589199.1">
    <property type="nucleotide sequence ID" value="NZ_RKLQ01000002.1"/>
</dbReference>
<evidence type="ECO:0000256" key="2">
    <source>
        <dbReference type="SAM" id="Phobius"/>
    </source>
</evidence>
<protein>
    <submittedName>
        <fullName evidence="3">Uncharacterized protein</fullName>
    </submittedName>
</protein>
<accession>A0A8J7YPN7</accession>
<keyword evidence="4" id="KW-1185">Reference proteome</keyword>
<sequence>MSIGRRTRGSDEQYRKDSSRPAPVSRYDVVLALLPLAILLPAVASGLLGLSLHTALAAGSIFGVLVLADALFLHPPTGGGPTN</sequence>
<evidence type="ECO:0000313" key="4">
    <source>
        <dbReference type="Proteomes" id="UP000783863"/>
    </source>
</evidence>
<reference evidence="3" key="1">
    <citation type="submission" date="2021-06" db="EMBL/GenBank/DDBJ databases">
        <title>Halomicroarcula sp. F24A a new haloarchaeum isolated from saline soil.</title>
        <authorList>
            <person name="Duran-Viseras A."/>
            <person name="Sanchez-Porro C."/>
            <person name="Ventosa A."/>
        </authorList>
    </citation>
    <scope>NUCLEOTIDE SEQUENCE</scope>
    <source>
        <strain evidence="3">F24A</strain>
    </source>
</reference>
<gene>
    <name evidence="3" type="ORF">EGD98_15150</name>
</gene>
<keyword evidence="2" id="KW-1133">Transmembrane helix</keyword>
<dbReference type="EMBL" id="RKLQ01000002">
    <property type="protein sequence ID" value="MBX0305003.1"/>
    <property type="molecule type" value="Genomic_DNA"/>
</dbReference>
<proteinExistence type="predicted"/>
<organism evidence="3 4">
    <name type="scientific">Haloarcula salinisoli</name>
    <dbReference type="NCBI Taxonomy" id="2487746"/>
    <lineage>
        <taxon>Archaea</taxon>
        <taxon>Methanobacteriati</taxon>
        <taxon>Methanobacteriota</taxon>
        <taxon>Stenosarchaea group</taxon>
        <taxon>Halobacteria</taxon>
        <taxon>Halobacteriales</taxon>
        <taxon>Haloarculaceae</taxon>
        <taxon>Haloarcula</taxon>
    </lineage>
</organism>
<dbReference type="InterPro" id="IPR058328">
    <property type="entry name" value="DUF8015"/>
</dbReference>
<dbReference type="Pfam" id="PF26047">
    <property type="entry name" value="DUF8015"/>
    <property type="match status" value="1"/>
</dbReference>
<feature type="compositionally biased region" description="Basic and acidic residues" evidence="1">
    <location>
        <begin position="8"/>
        <end position="19"/>
    </location>
</feature>
<feature type="transmembrane region" description="Helical" evidence="2">
    <location>
        <begin position="54"/>
        <end position="73"/>
    </location>
</feature>
<comment type="caution">
    <text evidence="3">The sequence shown here is derived from an EMBL/GenBank/DDBJ whole genome shotgun (WGS) entry which is preliminary data.</text>
</comment>
<keyword evidence="2" id="KW-0472">Membrane</keyword>